<comment type="subcellular location">
    <subcellularLocation>
        <location evidence="1">Cytoplasm</location>
    </subcellularLocation>
</comment>
<dbReference type="SMART" id="SM00320">
    <property type="entry name" value="WD40"/>
    <property type="match status" value="5"/>
</dbReference>
<dbReference type="InterPro" id="IPR015943">
    <property type="entry name" value="WD40/YVTN_repeat-like_dom_sf"/>
</dbReference>
<dbReference type="Gene3D" id="2.130.10.10">
    <property type="entry name" value="YVTN repeat-like/Quinoprotein amine dehydrogenase"/>
    <property type="match status" value="1"/>
</dbReference>
<dbReference type="InterPro" id="IPR052139">
    <property type="entry name" value="Methylosome_Comp_WDR77"/>
</dbReference>
<accession>A0A9P0CYH4</accession>
<dbReference type="PANTHER" id="PTHR46853">
    <property type="entry name" value="METHYLOSOME PROTEIN 50"/>
    <property type="match status" value="1"/>
</dbReference>
<dbReference type="GO" id="GO:0007309">
    <property type="term" value="P:oocyte axis specification"/>
    <property type="evidence" value="ECO:0007669"/>
    <property type="project" value="TreeGrafter"/>
</dbReference>
<gene>
    <name evidence="3" type="ORF">PSYICH_LOCUS7926</name>
</gene>
<keyword evidence="2" id="KW-0963">Cytoplasm</keyword>
<dbReference type="GO" id="GO:0034709">
    <property type="term" value="C:methylosome"/>
    <property type="evidence" value="ECO:0007669"/>
    <property type="project" value="TreeGrafter"/>
</dbReference>
<dbReference type="Pfam" id="PF00400">
    <property type="entry name" value="WD40"/>
    <property type="match status" value="1"/>
</dbReference>
<dbReference type="AlphaFoldDB" id="A0A9P0CYH4"/>
<sequence length="329" mass="37356">MGEIEDNCKKIRAVFPPNAPMEPRNHFSTTPVIYDTLFFVDFNKLGNCILGTSGVAETFWEGTLLYFDNIKQLDNFDYQTYYIYSSNSDGKFINDKTVVLADDTGHINVLSIEVDSSIRTINYFRLSNRVPQIGVWDNSNRILGASDRSISIWECNSVDGKPLKSFDNYHWDTVTCLDTLRNNTNLFVSGARDRLACIWDVRNPVPASVLYNNEFSTITSVAWNQYDDNYLVAGTQAGDIYLLDKREPKDFISVLYCFSAPVNRISFKNSKDFAVCGDSKEVLVINSEGDNLDVVYKNEKHKGHVKGLAWYEDTLYSCGFGKSVINHVF</sequence>
<protein>
    <submittedName>
        <fullName evidence="3">Uncharacterized protein</fullName>
    </submittedName>
</protein>
<keyword evidence="4" id="KW-1185">Reference proteome</keyword>
<dbReference type="PANTHER" id="PTHR46853:SF1">
    <property type="entry name" value="METHYLOSOME PROTEIN 50"/>
    <property type="match status" value="1"/>
</dbReference>
<dbReference type="OrthoDB" id="10260946at2759"/>
<organism evidence="3 4">
    <name type="scientific">Psylliodes chrysocephalus</name>
    <dbReference type="NCBI Taxonomy" id="3402493"/>
    <lineage>
        <taxon>Eukaryota</taxon>
        <taxon>Metazoa</taxon>
        <taxon>Ecdysozoa</taxon>
        <taxon>Arthropoda</taxon>
        <taxon>Hexapoda</taxon>
        <taxon>Insecta</taxon>
        <taxon>Pterygota</taxon>
        <taxon>Neoptera</taxon>
        <taxon>Endopterygota</taxon>
        <taxon>Coleoptera</taxon>
        <taxon>Polyphaga</taxon>
        <taxon>Cucujiformia</taxon>
        <taxon>Chrysomeloidea</taxon>
        <taxon>Chrysomelidae</taxon>
        <taxon>Galerucinae</taxon>
        <taxon>Alticini</taxon>
        <taxon>Psylliodes</taxon>
    </lineage>
</organism>
<reference evidence="3" key="1">
    <citation type="submission" date="2022-01" db="EMBL/GenBank/DDBJ databases">
        <authorList>
            <person name="King R."/>
        </authorList>
    </citation>
    <scope>NUCLEOTIDE SEQUENCE</scope>
</reference>
<dbReference type="InterPro" id="IPR001680">
    <property type="entry name" value="WD40_rpt"/>
</dbReference>
<dbReference type="EMBL" id="OV651832">
    <property type="protein sequence ID" value="CAH1107259.1"/>
    <property type="molecule type" value="Genomic_DNA"/>
</dbReference>
<evidence type="ECO:0000256" key="1">
    <source>
        <dbReference type="ARBA" id="ARBA00004496"/>
    </source>
</evidence>
<evidence type="ECO:0000256" key="2">
    <source>
        <dbReference type="ARBA" id="ARBA00022490"/>
    </source>
</evidence>
<evidence type="ECO:0000313" key="4">
    <source>
        <dbReference type="Proteomes" id="UP001153636"/>
    </source>
</evidence>
<proteinExistence type="predicted"/>
<dbReference type="SUPFAM" id="SSF50978">
    <property type="entry name" value="WD40 repeat-like"/>
    <property type="match status" value="1"/>
</dbReference>
<evidence type="ECO:0000313" key="3">
    <source>
        <dbReference type="EMBL" id="CAH1107259.1"/>
    </source>
</evidence>
<dbReference type="InterPro" id="IPR036322">
    <property type="entry name" value="WD40_repeat_dom_sf"/>
</dbReference>
<name>A0A9P0CYH4_9CUCU</name>
<dbReference type="Proteomes" id="UP001153636">
    <property type="component" value="Chromosome 20"/>
</dbReference>